<name>A0ABQ5KZ47_9EUKA</name>
<gene>
    <name evidence="1" type="ORF">ADUPG1_003652</name>
</gene>
<reference evidence="1" key="1">
    <citation type="submission" date="2022-03" db="EMBL/GenBank/DDBJ databases">
        <title>Draft genome sequence of Aduncisulcus paluster, a free-living microaerophilic Fornicata.</title>
        <authorList>
            <person name="Yuyama I."/>
            <person name="Kume K."/>
            <person name="Tamura T."/>
            <person name="Inagaki Y."/>
            <person name="Hashimoto T."/>
        </authorList>
    </citation>
    <scope>NUCLEOTIDE SEQUENCE</scope>
    <source>
        <strain evidence="1">NY0171</strain>
    </source>
</reference>
<feature type="non-terminal residue" evidence="1">
    <location>
        <position position="1"/>
    </location>
</feature>
<comment type="caution">
    <text evidence="1">The sequence shown here is derived from an EMBL/GenBank/DDBJ whole genome shotgun (WGS) entry which is preliminary data.</text>
</comment>
<protein>
    <submittedName>
        <fullName evidence="1">Uncharacterized protein</fullName>
    </submittedName>
</protein>
<dbReference type="EMBL" id="BQXS01005082">
    <property type="protein sequence ID" value="GKT37714.1"/>
    <property type="molecule type" value="Genomic_DNA"/>
</dbReference>
<evidence type="ECO:0000313" key="2">
    <source>
        <dbReference type="Proteomes" id="UP001057375"/>
    </source>
</evidence>
<keyword evidence="2" id="KW-1185">Reference proteome</keyword>
<accession>A0ABQ5KZ47</accession>
<sequence>NGDESCGVSLSVWENVVNVLGTVYLDGLFQTTFMQHRRSFVFFNRMPLGWWYICTTKNEEVYYMLAHDDIDDCIIVTGDFDECPCVPTCYDDASRLDDGTVYCISQV</sequence>
<organism evidence="1 2">
    <name type="scientific">Aduncisulcus paluster</name>
    <dbReference type="NCBI Taxonomy" id="2918883"/>
    <lineage>
        <taxon>Eukaryota</taxon>
        <taxon>Metamonada</taxon>
        <taxon>Carpediemonas-like organisms</taxon>
        <taxon>Aduncisulcus</taxon>
    </lineage>
</organism>
<proteinExistence type="predicted"/>
<dbReference type="Proteomes" id="UP001057375">
    <property type="component" value="Unassembled WGS sequence"/>
</dbReference>
<evidence type="ECO:0000313" key="1">
    <source>
        <dbReference type="EMBL" id="GKT37714.1"/>
    </source>
</evidence>